<name>A0ABU9EF97_9BACT</name>
<protein>
    <submittedName>
        <fullName evidence="3">SDR family NAD(P)-dependent oxidoreductase</fullName>
    </submittedName>
</protein>
<proteinExistence type="predicted"/>
<keyword evidence="1" id="KW-0560">Oxidoreductase</keyword>
<sequence>MTTDPYTEHRGLLGRTFVLLVLALLAALAATPPAAAQTPPPLDGQVALVTGSTSGMGRVLAFRLAELGAEVIVHGRNAEAGAEVVDSIRRAGGRAAFHGADLGSMDEVRALASTIAAEYPRLDLLVNNAGVGPGPNQRLTSADGLELRFHVNYLAGYQLTHLLMPLLRSSAPAQVVMVASRTQSPIDFDDVMLESRFSGRLAYGQSKLAQIMFAFDLASELEGTGVRINAVHPAPVMDTPMMEVLGARPQSSPDDGARSVLHVILSTEGWNGRYFHELQPGRALDQAYDAEALARLRETSERLTGTRE</sequence>
<evidence type="ECO:0000256" key="2">
    <source>
        <dbReference type="SAM" id="SignalP"/>
    </source>
</evidence>
<evidence type="ECO:0000256" key="1">
    <source>
        <dbReference type="ARBA" id="ARBA00023002"/>
    </source>
</evidence>
<dbReference type="PANTHER" id="PTHR43157">
    <property type="entry name" value="PHOSPHATIDYLINOSITOL-GLYCAN BIOSYNTHESIS CLASS F PROTEIN-RELATED"/>
    <property type="match status" value="1"/>
</dbReference>
<dbReference type="InterPro" id="IPR002347">
    <property type="entry name" value="SDR_fam"/>
</dbReference>
<feature type="chain" id="PRO_5045177146" evidence="2">
    <location>
        <begin position="37"/>
        <end position="308"/>
    </location>
</feature>
<gene>
    <name evidence="3" type="ORF">WI372_17260</name>
</gene>
<accession>A0ABU9EF97</accession>
<reference evidence="3 4" key="1">
    <citation type="submission" date="2024-02" db="EMBL/GenBank/DDBJ databases">
        <title>A novel Gemmatimonadota bacterium.</title>
        <authorList>
            <person name="Du Z.-J."/>
            <person name="Ye Y.-Q."/>
        </authorList>
    </citation>
    <scope>NUCLEOTIDE SEQUENCE [LARGE SCALE GENOMIC DNA]</scope>
    <source>
        <strain evidence="3 4">DH-20</strain>
    </source>
</reference>
<keyword evidence="2" id="KW-0732">Signal</keyword>
<dbReference type="InterPro" id="IPR036291">
    <property type="entry name" value="NAD(P)-bd_dom_sf"/>
</dbReference>
<dbReference type="Gene3D" id="3.40.50.720">
    <property type="entry name" value="NAD(P)-binding Rossmann-like Domain"/>
    <property type="match status" value="1"/>
</dbReference>
<feature type="signal peptide" evidence="2">
    <location>
        <begin position="1"/>
        <end position="36"/>
    </location>
</feature>
<evidence type="ECO:0000313" key="4">
    <source>
        <dbReference type="Proteomes" id="UP001484239"/>
    </source>
</evidence>
<dbReference type="RefSeq" id="WP_405283669.1">
    <property type="nucleotide sequence ID" value="NZ_CP144380.1"/>
</dbReference>
<dbReference type="Pfam" id="PF00106">
    <property type="entry name" value="adh_short"/>
    <property type="match status" value="1"/>
</dbReference>
<dbReference type="SUPFAM" id="SSF51735">
    <property type="entry name" value="NAD(P)-binding Rossmann-fold domains"/>
    <property type="match status" value="1"/>
</dbReference>
<dbReference type="PRINTS" id="PR00081">
    <property type="entry name" value="GDHRDH"/>
</dbReference>
<dbReference type="EMBL" id="JBBHLI010000014">
    <property type="protein sequence ID" value="MEK9502748.1"/>
    <property type="molecule type" value="Genomic_DNA"/>
</dbReference>
<dbReference type="PANTHER" id="PTHR43157:SF31">
    <property type="entry name" value="PHOSPHATIDYLINOSITOL-GLYCAN BIOSYNTHESIS CLASS F PROTEIN"/>
    <property type="match status" value="1"/>
</dbReference>
<organism evidence="3 4">
    <name type="scientific">Gaopeijia maritima</name>
    <dbReference type="NCBI Taxonomy" id="3119007"/>
    <lineage>
        <taxon>Bacteria</taxon>
        <taxon>Pseudomonadati</taxon>
        <taxon>Gemmatimonadota</taxon>
        <taxon>Longimicrobiia</taxon>
        <taxon>Gaopeijiales</taxon>
        <taxon>Gaopeijiaceae</taxon>
        <taxon>Gaopeijia</taxon>
    </lineage>
</organism>
<keyword evidence="4" id="KW-1185">Reference proteome</keyword>
<comment type="caution">
    <text evidence="3">The sequence shown here is derived from an EMBL/GenBank/DDBJ whole genome shotgun (WGS) entry which is preliminary data.</text>
</comment>
<dbReference type="Proteomes" id="UP001484239">
    <property type="component" value="Unassembled WGS sequence"/>
</dbReference>
<evidence type="ECO:0000313" key="3">
    <source>
        <dbReference type="EMBL" id="MEK9502748.1"/>
    </source>
</evidence>